<dbReference type="EMBL" id="CP121689">
    <property type="protein sequence ID" value="WZL76329.1"/>
    <property type="molecule type" value="Genomic_DNA"/>
</dbReference>
<keyword evidence="2" id="KW-1185">Reference proteome</keyword>
<evidence type="ECO:0000313" key="2">
    <source>
        <dbReference type="Proteomes" id="UP001461341"/>
    </source>
</evidence>
<accession>A0ABZ2YBF3</accession>
<dbReference type="Proteomes" id="UP001461341">
    <property type="component" value="Chromosome"/>
</dbReference>
<protein>
    <recommendedName>
        <fullName evidence="3">DUF4829 domain-containing protein</fullName>
    </recommendedName>
</protein>
<gene>
    <name evidence="1" type="ORF">QBE54_00935</name>
</gene>
<dbReference type="PROSITE" id="PS51257">
    <property type="entry name" value="PROKAR_LIPOPROTEIN"/>
    <property type="match status" value="1"/>
</dbReference>
<sequence length="146" mass="17164">MFDRKVLLALILITVMGIFSLVGCSTSTTTFTIASNDFQICENLLLAWYQALNANNFALALSYCKPGGIMFDYTNDLWRLSIEYPFAYVFYTVTDIYGHEYINVNMISMYHDFCKDFYYNGWYFKTDCETRFLILFEKVYGEWKLA</sequence>
<organism evidence="1 2">
    <name type="scientific">Thermatribacter velox</name>
    <dbReference type="NCBI Taxonomy" id="3039681"/>
    <lineage>
        <taxon>Bacteria</taxon>
        <taxon>Pseudomonadati</taxon>
        <taxon>Atribacterota</taxon>
        <taxon>Atribacteria</taxon>
        <taxon>Atribacterales</taxon>
        <taxon>Thermatribacteraceae</taxon>
        <taxon>Thermatribacter</taxon>
    </lineage>
</organism>
<dbReference type="InterPro" id="IPR032710">
    <property type="entry name" value="NTF2-like_dom_sf"/>
</dbReference>
<evidence type="ECO:0000313" key="1">
    <source>
        <dbReference type="EMBL" id="WZL76329.1"/>
    </source>
</evidence>
<dbReference type="RefSeq" id="WP_369018487.1">
    <property type="nucleotide sequence ID" value="NZ_CP121689.1"/>
</dbReference>
<name>A0ABZ2YBF3_9BACT</name>
<evidence type="ECO:0008006" key="3">
    <source>
        <dbReference type="Google" id="ProtNLM"/>
    </source>
</evidence>
<dbReference type="SUPFAM" id="SSF54427">
    <property type="entry name" value="NTF2-like"/>
    <property type="match status" value="1"/>
</dbReference>
<reference evidence="1 2" key="1">
    <citation type="submission" date="2023-03" db="EMBL/GenBank/DDBJ databases">
        <title>Novel Species.</title>
        <authorList>
            <person name="Ma S."/>
        </authorList>
    </citation>
    <scope>NUCLEOTIDE SEQUENCE [LARGE SCALE GENOMIC DNA]</scope>
    <source>
        <strain evidence="1 2">B11</strain>
    </source>
</reference>
<proteinExistence type="predicted"/>